<dbReference type="EMBL" id="MJEQ01016072">
    <property type="protein sequence ID" value="OIT18841.1"/>
    <property type="molecule type" value="Genomic_DNA"/>
</dbReference>
<keyword evidence="8" id="KW-1185">Reference proteome</keyword>
<dbReference type="GO" id="GO:0000922">
    <property type="term" value="C:spindle pole"/>
    <property type="evidence" value="ECO:0007669"/>
    <property type="project" value="InterPro"/>
</dbReference>
<dbReference type="InterPro" id="IPR007259">
    <property type="entry name" value="GCP"/>
</dbReference>
<feature type="non-terminal residue" evidence="7">
    <location>
        <position position="1"/>
    </location>
</feature>
<evidence type="ECO:0000313" key="7">
    <source>
        <dbReference type="EMBL" id="OIT18841.1"/>
    </source>
</evidence>
<comment type="function">
    <text evidence="5">Component of the gamma-tubulin ring complex (gTuRC) which mediates microtubule nucleation.</text>
</comment>
<dbReference type="Proteomes" id="UP000187609">
    <property type="component" value="Unassembled WGS sequence"/>
</dbReference>
<dbReference type="InterPro" id="IPR040457">
    <property type="entry name" value="GCP_C"/>
</dbReference>
<accession>A0A1J6KHM8</accession>
<evidence type="ECO:0000256" key="5">
    <source>
        <dbReference type="RuleBase" id="RU363050"/>
    </source>
</evidence>
<organism evidence="7 8">
    <name type="scientific">Nicotiana attenuata</name>
    <name type="common">Coyote tobacco</name>
    <dbReference type="NCBI Taxonomy" id="49451"/>
    <lineage>
        <taxon>Eukaryota</taxon>
        <taxon>Viridiplantae</taxon>
        <taxon>Streptophyta</taxon>
        <taxon>Embryophyta</taxon>
        <taxon>Tracheophyta</taxon>
        <taxon>Spermatophyta</taxon>
        <taxon>Magnoliopsida</taxon>
        <taxon>eudicotyledons</taxon>
        <taxon>Gunneridae</taxon>
        <taxon>Pentapetalae</taxon>
        <taxon>asterids</taxon>
        <taxon>lamiids</taxon>
        <taxon>Solanales</taxon>
        <taxon>Solanaceae</taxon>
        <taxon>Nicotianoideae</taxon>
        <taxon>Nicotianeae</taxon>
        <taxon>Nicotiana</taxon>
    </lineage>
</organism>
<dbReference type="Gramene" id="OIT18841">
    <property type="protein sequence ID" value="OIT18841"/>
    <property type="gene ID" value="A4A49_64089"/>
</dbReference>
<name>A0A1J6KHM8_NICAT</name>
<dbReference type="AlphaFoldDB" id="A0A1J6KHM8"/>
<evidence type="ECO:0000256" key="4">
    <source>
        <dbReference type="ARBA" id="ARBA00023212"/>
    </source>
</evidence>
<evidence type="ECO:0000256" key="1">
    <source>
        <dbReference type="ARBA" id="ARBA00010337"/>
    </source>
</evidence>
<keyword evidence="2 5" id="KW-0963">Cytoplasm</keyword>
<dbReference type="PANTHER" id="PTHR19302:SF13">
    <property type="entry name" value="GAMMA-TUBULIN COMPLEX COMPONENT 2"/>
    <property type="match status" value="1"/>
</dbReference>
<dbReference type="Pfam" id="PF04130">
    <property type="entry name" value="GCP_C_terminal"/>
    <property type="match status" value="1"/>
</dbReference>
<dbReference type="GO" id="GO:0000278">
    <property type="term" value="P:mitotic cell cycle"/>
    <property type="evidence" value="ECO:0007669"/>
    <property type="project" value="TreeGrafter"/>
</dbReference>
<dbReference type="GO" id="GO:0000930">
    <property type="term" value="C:gamma-tubulin complex"/>
    <property type="evidence" value="ECO:0007669"/>
    <property type="project" value="TreeGrafter"/>
</dbReference>
<dbReference type="GO" id="GO:0051225">
    <property type="term" value="P:spindle assembly"/>
    <property type="evidence" value="ECO:0007669"/>
    <property type="project" value="TreeGrafter"/>
</dbReference>
<protein>
    <recommendedName>
        <fullName evidence="5">Gamma-tubulin complex component</fullName>
    </recommendedName>
</protein>
<evidence type="ECO:0000256" key="2">
    <source>
        <dbReference type="ARBA" id="ARBA00022490"/>
    </source>
</evidence>
<dbReference type="GO" id="GO:0051321">
    <property type="term" value="P:meiotic cell cycle"/>
    <property type="evidence" value="ECO:0007669"/>
    <property type="project" value="TreeGrafter"/>
</dbReference>
<reference evidence="7" key="1">
    <citation type="submission" date="2016-11" db="EMBL/GenBank/DDBJ databases">
        <title>The genome of Nicotiana attenuata.</title>
        <authorList>
            <person name="Xu S."/>
            <person name="Brockmoeller T."/>
            <person name="Gaquerel E."/>
            <person name="Navarro A."/>
            <person name="Kuhl H."/>
            <person name="Gase K."/>
            <person name="Ling Z."/>
            <person name="Zhou W."/>
            <person name="Kreitzer C."/>
            <person name="Stanke M."/>
            <person name="Tang H."/>
            <person name="Lyons E."/>
            <person name="Pandey P."/>
            <person name="Pandey S.P."/>
            <person name="Timmermann B."/>
            <person name="Baldwin I.T."/>
        </authorList>
    </citation>
    <scope>NUCLEOTIDE SEQUENCE [LARGE SCALE GENOMIC DNA]</scope>
    <source>
        <strain evidence="7">UT</strain>
    </source>
</reference>
<comment type="subcellular location">
    <subcellularLocation>
        <location evidence="5">Cytoplasm</location>
        <location evidence="5">Cytoskeleton</location>
        <location evidence="5">Microtubule organizing center</location>
    </subcellularLocation>
</comment>
<comment type="similarity">
    <text evidence="1 5">Belongs to the TUBGCP family.</text>
</comment>
<gene>
    <name evidence="7" type="primary">GCP2_1</name>
    <name evidence="7" type="ORF">A4A49_64089</name>
</gene>
<dbReference type="STRING" id="49451.A0A1J6KHM8"/>
<dbReference type="GO" id="GO:0031122">
    <property type="term" value="P:cytoplasmic microtubule organization"/>
    <property type="evidence" value="ECO:0007669"/>
    <property type="project" value="TreeGrafter"/>
</dbReference>
<dbReference type="SMR" id="A0A1J6KHM8"/>
<evidence type="ECO:0000313" key="8">
    <source>
        <dbReference type="Proteomes" id="UP000187609"/>
    </source>
</evidence>
<dbReference type="GO" id="GO:0043015">
    <property type="term" value="F:gamma-tubulin binding"/>
    <property type="evidence" value="ECO:0007669"/>
    <property type="project" value="InterPro"/>
</dbReference>
<comment type="caution">
    <text evidence="7">The sequence shown here is derived from an EMBL/GenBank/DDBJ whole genome shotgun (WGS) entry which is preliminary data.</text>
</comment>
<feature type="domain" description="Gamma tubulin complex component C-terminal" evidence="6">
    <location>
        <begin position="1"/>
        <end position="79"/>
    </location>
</feature>
<dbReference type="GO" id="GO:0005874">
    <property type="term" value="C:microtubule"/>
    <property type="evidence" value="ECO:0007669"/>
    <property type="project" value="UniProtKB-KW"/>
</dbReference>
<sequence>VQWPLSLVISRKALTKYQLIFRFLFHCKHVDRQLSGAWQVHQGLRKLDMQGTTVSVSSLLCRNMLKFINSLLHYLTFEASFTPPQETADFILSLLCLPALGTLIYS</sequence>
<evidence type="ECO:0000256" key="3">
    <source>
        <dbReference type="ARBA" id="ARBA00022701"/>
    </source>
</evidence>
<dbReference type="Gene3D" id="1.20.120.1900">
    <property type="entry name" value="Gamma-tubulin complex, C-terminal domain"/>
    <property type="match status" value="1"/>
</dbReference>
<proteinExistence type="inferred from homology"/>
<evidence type="ECO:0000259" key="6">
    <source>
        <dbReference type="Pfam" id="PF04130"/>
    </source>
</evidence>
<keyword evidence="4 5" id="KW-0206">Cytoskeleton</keyword>
<dbReference type="GO" id="GO:0051011">
    <property type="term" value="F:microtubule minus-end binding"/>
    <property type="evidence" value="ECO:0007669"/>
    <property type="project" value="TreeGrafter"/>
</dbReference>
<dbReference type="GO" id="GO:0007020">
    <property type="term" value="P:microtubule nucleation"/>
    <property type="evidence" value="ECO:0007669"/>
    <property type="project" value="InterPro"/>
</dbReference>
<keyword evidence="3 5" id="KW-0493">Microtubule</keyword>
<dbReference type="PANTHER" id="PTHR19302">
    <property type="entry name" value="GAMMA TUBULIN COMPLEX PROTEIN"/>
    <property type="match status" value="1"/>
</dbReference>
<dbReference type="InterPro" id="IPR042241">
    <property type="entry name" value="GCP_C_sf"/>
</dbReference>